<proteinExistence type="inferred from homology"/>
<evidence type="ECO:0000256" key="2">
    <source>
        <dbReference type="ARBA" id="ARBA00022472"/>
    </source>
</evidence>
<dbReference type="Proteomes" id="UP000815325">
    <property type="component" value="Unassembled WGS sequence"/>
</dbReference>
<gene>
    <name evidence="5" type="ORF">DUNSADRAFT_5447</name>
</gene>
<comment type="caution">
    <text evidence="5">The sequence shown here is derived from an EMBL/GenBank/DDBJ whole genome shotgun (WGS) entry which is preliminary data.</text>
</comment>
<dbReference type="SMART" id="SM00733">
    <property type="entry name" value="Mterf"/>
    <property type="match status" value="3"/>
</dbReference>
<dbReference type="InterPro" id="IPR038538">
    <property type="entry name" value="MTERF_sf"/>
</dbReference>
<reference evidence="5" key="1">
    <citation type="submission" date="2017-08" db="EMBL/GenBank/DDBJ databases">
        <authorList>
            <person name="Polle J.E."/>
            <person name="Barry K."/>
            <person name="Cushman J."/>
            <person name="Schmutz J."/>
            <person name="Tran D."/>
            <person name="Hathwaick L.T."/>
            <person name="Yim W.C."/>
            <person name="Jenkins J."/>
            <person name="Mckie-Krisberg Z.M."/>
            <person name="Prochnik S."/>
            <person name="Lindquist E."/>
            <person name="Dockter R.B."/>
            <person name="Adam C."/>
            <person name="Molina H."/>
            <person name="Bunkerborg J."/>
            <person name="Jin E."/>
            <person name="Buchheim M."/>
            <person name="Magnuson J."/>
        </authorList>
    </citation>
    <scope>NUCLEOTIDE SEQUENCE</scope>
    <source>
        <strain evidence="5">CCAP 19/18</strain>
    </source>
</reference>
<keyword evidence="3" id="KW-0809">Transit peptide</keyword>
<dbReference type="EMBL" id="MU069644">
    <property type="protein sequence ID" value="KAF5836757.1"/>
    <property type="molecule type" value="Genomic_DNA"/>
</dbReference>
<comment type="similarity">
    <text evidence="1">Belongs to the mTERF family.</text>
</comment>
<feature type="compositionally biased region" description="Low complexity" evidence="4">
    <location>
        <begin position="27"/>
        <end position="50"/>
    </location>
</feature>
<name>A0ABQ7GQ78_DUNSA</name>
<keyword evidence="2" id="KW-0804">Transcription</keyword>
<accession>A0ABQ7GQ78</accession>
<organism evidence="5 6">
    <name type="scientific">Dunaliella salina</name>
    <name type="common">Green alga</name>
    <name type="synonym">Protococcus salinus</name>
    <dbReference type="NCBI Taxonomy" id="3046"/>
    <lineage>
        <taxon>Eukaryota</taxon>
        <taxon>Viridiplantae</taxon>
        <taxon>Chlorophyta</taxon>
        <taxon>core chlorophytes</taxon>
        <taxon>Chlorophyceae</taxon>
        <taxon>CS clade</taxon>
        <taxon>Chlamydomonadales</taxon>
        <taxon>Dunaliellaceae</taxon>
        <taxon>Dunaliella</taxon>
    </lineage>
</organism>
<evidence type="ECO:0000256" key="4">
    <source>
        <dbReference type="SAM" id="MobiDB-lite"/>
    </source>
</evidence>
<sequence>MALGIKLSHIPLAPSPTTVSIPPLRPSPLRASPPASTSTSGSSIRHGSIRQGHSPVRCAATSKPRSEGNFNVNVDPAYIDGASYLKTIGYTNPAEIARILDVAMNPGSMFADYRSGKRATNASARLLSVQDDMEPVVNYLLSKNISKGDVMKVISGHPAVLSYSVQQRLEPFWQYMASLGVQDGRLAEAIIARPSLLGLDVDKNLEKIIDYLKYIETPPEQIVKYLLQSI</sequence>
<dbReference type="InterPro" id="IPR003690">
    <property type="entry name" value="MTERF"/>
</dbReference>
<feature type="region of interest" description="Disordered" evidence="4">
    <location>
        <begin position="16"/>
        <end position="66"/>
    </location>
</feature>
<evidence type="ECO:0000256" key="1">
    <source>
        <dbReference type="ARBA" id="ARBA00007692"/>
    </source>
</evidence>
<keyword evidence="6" id="KW-1185">Reference proteome</keyword>
<keyword evidence="2" id="KW-0806">Transcription termination</keyword>
<evidence type="ECO:0000313" key="6">
    <source>
        <dbReference type="Proteomes" id="UP000815325"/>
    </source>
</evidence>
<evidence type="ECO:0000313" key="5">
    <source>
        <dbReference type="EMBL" id="KAF5836757.1"/>
    </source>
</evidence>
<evidence type="ECO:0000256" key="3">
    <source>
        <dbReference type="ARBA" id="ARBA00022946"/>
    </source>
</evidence>
<dbReference type="Pfam" id="PF02536">
    <property type="entry name" value="mTERF"/>
    <property type="match status" value="1"/>
</dbReference>
<dbReference type="Gene3D" id="1.25.70.10">
    <property type="entry name" value="Transcription termination factor 3, mitochondrial"/>
    <property type="match status" value="1"/>
</dbReference>
<protein>
    <submittedName>
        <fullName evidence="5">Uncharacterized protein</fullName>
    </submittedName>
</protein>
<keyword evidence="2" id="KW-0805">Transcription regulation</keyword>